<gene>
    <name evidence="6" type="ORF">OKIOD_LOCUS6978</name>
</gene>
<dbReference type="PANTHER" id="PTHR13256">
    <property type="entry name" value="N-ACETYLTRANSFERASE 9"/>
    <property type="match status" value="1"/>
</dbReference>
<keyword evidence="2" id="KW-0808">Transferase</keyword>
<keyword evidence="3" id="KW-0012">Acyltransferase</keyword>
<dbReference type="InterPro" id="IPR039135">
    <property type="entry name" value="NAT9-like"/>
</dbReference>
<protein>
    <submittedName>
        <fullName evidence="6">Oidioi.mRNA.OKI2018_I69.XSR.g15420.t1.cds</fullName>
    </submittedName>
</protein>
<feature type="domain" description="N-acetyltransferase" evidence="5">
    <location>
        <begin position="13"/>
        <end position="153"/>
    </location>
</feature>
<evidence type="ECO:0000256" key="2">
    <source>
        <dbReference type="ARBA" id="ARBA00022679"/>
    </source>
</evidence>
<feature type="compositionally biased region" description="Basic and acidic residues" evidence="4">
    <location>
        <begin position="219"/>
        <end position="238"/>
    </location>
</feature>
<evidence type="ECO:0000256" key="4">
    <source>
        <dbReference type="SAM" id="MobiDB-lite"/>
    </source>
</evidence>
<dbReference type="SUPFAM" id="SSF55729">
    <property type="entry name" value="Acyl-CoA N-acyltransferases (Nat)"/>
    <property type="match status" value="1"/>
</dbReference>
<evidence type="ECO:0000313" key="7">
    <source>
        <dbReference type="Proteomes" id="UP001158576"/>
    </source>
</evidence>
<accession>A0ABN7SHY4</accession>
<evidence type="ECO:0000259" key="5">
    <source>
        <dbReference type="Pfam" id="PF13302"/>
    </source>
</evidence>
<organism evidence="6 7">
    <name type="scientific">Oikopleura dioica</name>
    <name type="common">Tunicate</name>
    <dbReference type="NCBI Taxonomy" id="34765"/>
    <lineage>
        <taxon>Eukaryota</taxon>
        <taxon>Metazoa</taxon>
        <taxon>Chordata</taxon>
        <taxon>Tunicata</taxon>
        <taxon>Appendicularia</taxon>
        <taxon>Copelata</taxon>
        <taxon>Oikopleuridae</taxon>
        <taxon>Oikopleura</taxon>
    </lineage>
</organism>
<feature type="region of interest" description="Disordered" evidence="4">
    <location>
        <begin position="216"/>
        <end position="280"/>
    </location>
</feature>
<dbReference type="InterPro" id="IPR000182">
    <property type="entry name" value="GNAT_dom"/>
</dbReference>
<dbReference type="Pfam" id="PF13302">
    <property type="entry name" value="Acetyltransf_3"/>
    <property type="match status" value="1"/>
</dbReference>
<keyword evidence="7" id="KW-1185">Reference proteome</keyword>
<dbReference type="Proteomes" id="UP001158576">
    <property type="component" value="Chromosome XSR"/>
</dbReference>
<reference evidence="6 7" key="1">
    <citation type="submission" date="2021-04" db="EMBL/GenBank/DDBJ databases">
        <authorList>
            <person name="Bliznina A."/>
        </authorList>
    </citation>
    <scope>NUCLEOTIDE SEQUENCE [LARGE SCALE GENOMIC DNA]</scope>
</reference>
<name>A0ABN7SHY4_OIKDI</name>
<evidence type="ECO:0000313" key="6">
    <source>
        <dbReference type="EMBL" id="CAG5098161.1"/>
    </source>
</evidence>
<dbReference type="InterPro" id="IPR016181">
    <property type="entry name" value="Acyl_CoA_acyltransferase"/>
</dbReference>
<sequence length="303" mass="35330">MRLNEKVVVYGTRVILVPYEKDHVEKYHNWMKDQDILEATASEPLSLEKEYEMQESWRRDEDKLTFIVLSAEKIESGSSEKEAMIGDVNLFLNDPEDDQAGEIEVMIAEKEARQKGCATEAVKLMMGYCYDKIHVSRFIAKIGKHNLKSYSLFKNKLKFRFESESEIFEEFTMELFMDEKGRKVVNVPFQELVRNTKWNEIDQKPYLPPAANQLLEEQSSERKDEDNKDSSLEPDPEKMFLCVKYGDDEEEAEETTGDGYADDSAPAPKPKKPKLQYGGIRVIEKEEKTQKNEIFDDEFDQVW</sequence>
<proteinExistence type="inferred from homology"/>
<evidence type="ECO:0000256" key="3">
    <source>
        <dbReference type="ARBA" id="ARBA00023315"/>
    </source>
</evidence>
<feature type="compositionally biased region" description="Acidic residues" evidence="4">
    <location>
        <begin position="247"/>
        <end position="256"/>
    </location>
</feature>
<dbReference type="EMBL" id="OU015569">
    <property type="protein sequence ID" value="CAG5098161.1"/>
    <property type="molecule type" value="Genomic_DNA"/>
</dbReference>
<dbReference type="Gene3D" id="3.40.630.30">
    <property type="match status" value="1"/>
</dbReference>
<comment type="similarity">
    <text evidence="1">Belongs to the acetyltransferase family. GNAT subfamily.</text>
</comment>
<evidence type="ECO:0000256" key="1">
    <source>
        <dbReference type="ARBA" id="ARBA00009342"/>
    </source>
</evidence>
<dbReference type="PANTHER" id="PTHR13256:SF16">
    <property type="entry name" value="ALPHA_BETA-TUBULIN-N-ACETYLTRANSFERASE 9"/>
    <property type="match status" value="1"/>
</dbReference>